<dbReference type="EMBL" id="KV425885">
    <property type="protein sequence ID" value="KZW02996.1"/>
    <property type="molecule type" value="Genomic_DNA"/>
</dbReference>
<evidence type="ECO:0000313" key="1">
    <source>
        <dbReference type="EMBL" id="KZW02996.1"/>
    </source>
</evidence>
<dbReference type="Proteomes" id="UP000077266">
    <property type="component" value="Unassembled WGS sequence"/>
</dbReference>
<proteinExistence type="predicted"/>
<reference evidence="1 2" key="1">
    <citation type="journal article" date="2016" name="Mol. Biol. Evol.">
        <title>Comparative Genomics of Early-Diverging Mushroom-Forming Fungi Provides Insights into the Origins of Lignocellulose Decay Capabilities.</title>
        <authorList>
            <person name="Nagy L.G."/>
            <person name="Riley R."/>
            <person name="Tritt A."/>
            <person name="Adam C."/>
            <person name="Daum C."/>
            <person name="Floudas D."/>
            <person name="Sun H."/>
            <person name="Yadav J.S."/>
            <person name="Pangilinan J."/>
            <person name="Larsson K.H."/>
            <person name="Matsuura K."/>
            <person name="Barry K."/>
            <person name="Labutti K."/>
            <person name="Kuo R."/>
            <person name="Ohm R.A."/>
            <person name="Bhattacharya S.S."/>
            <person name="Shirouzu T."/>
            <person name="Yoshinaga Y."/>
            <person name="Martin F.M."/>
            <person name="Grigoriev I.V."/>
            <person name="Hibbett D.S."/>
        </authorList>
    </citation>
    <scope>NUCLEOTIDE SEQUENCE [LARGE SCALE GENOMIC DNA]</scope>
    <source>
        <strain evidence="1 2">HHB12029</strain>
    </source>
</reference>
<evidence type="ECO:0000313" key="2">
    <source>
        <dbReference type="Proteomes" id="UP000077266"/>
    </source>
</evidence>
<gene>
    <name evidence="1" type="ORF">EXIGLDRAFT_759313</name>
</gene>
<dbReference type="AlphaFoldDB" id="A0A165Q2P6"/>
<name>A0A165Q2P6_EXIGL</name>
<dbReference type="InParanoid" id="A0A165Q2P6"/>
<protein>
    <submittedName>
        <fullName evidence="1">Uncharacterized protein</fullName>
    </submittedName>
</protein>
<accession>A0A165Q2P6</accession>
<sequence>MNSDSTAPILPIRAPEECPKGTIDPRWLQNDIDANIALSRAPLSPDGHALTKDEAQNILKHRISELQTDAGFACPIKCCVGRRPFATETQLVKHLTKVEGARKRKIRSGVDIQMGPANSEADLGVENLSVKRARIEGTNNINGGTKSRVNREAMVSPVLARSTILEDAI</sequence>
<keyword evidence="2" id="KW-1185">Reference proteome</keyword>
<organism evidence="1 2">
    <name type="scientific">Exidia glandulosa HHB12029</name>
    <dbReference type="NCBI Taxonomy" id="1314781"/>
    <lineage>
        <taxon>Eukaryota</taxon>
        <taxon>Fungi</taxon>
        <taxon>Dikarya</taxon>
        <taxon>Basidiomycota</taxon>
        <taxon>Agaricomycotina</taxon>
        <taxon>Agaricomycetes</taxon>
        <taxon>Auriculariales</taxon>
        <taxon>Exidiaceae</taxon>
        <taxon>Exidia</taxon>
    </lineage>
</organism>